<dbReference type="RefSeq" id="WP_204055798.1">
    <property type="nucleotide sequence ID" value="NZ_BAAAGP010000003.1"/>
</dbReference>
<evidence type="ECO:0000259" key="1">
    <source>
        <dbReference type="Pfam" id="PF07883"/>
    </source>
</evidence>
<dbReference type="SUPFAM" id="SSF51182">
    <property type="entry name" value="RmlC-like cupins"/>
    <property type="match status" value="1"/>
</dbReference>
<dbReference type="Proteomes" id="UP000603904">
    <property type="component" value="Unassembled WGS sequence"/>
</dbReference>
<dbReference type="EMBL" id="BOOC01000003">
    <property type="protein sequence ID" value="GIH38142.1"/>
    <property type="molecule type" value="Genomic_DNA"/>
</dbReference>
<accession>A0ABQ4FTI4</accession>
<evidence type="ECO:0000313" key="2">
    <source>
        <dbReference type="EMBL" id="GIH38142.1"/>
    </source>
</evidence>
<dbReference type="PANTHER" id="PTHR43698:SF1">
    <property type="entry name" value="BLL4564 PROTEIN"/>
    <property type="match status" value="1"/>
</dbReference>
<dbReference type="InterPro" id="IPR013096">
    <property type="entry name" value="Cupin_2"/>
</dbReference>
<reference evidence="2 3" key="1">
    <citation type="submission" date="2021-01" db="EMBL/GenBank/DDBJ databases">
        <title>Whole genome shotgun sequence of Microbispora corallina NBRC 16416.</title>
        <authorList>
            <person name="Komaki H."/>
            <person name="Tamura T."/>
        </authorList>
    </citation>
    <scope>NUCLEOTIDE SEQUENCE [LARGE SCALE GENOMIC DNA]</scope>
    <source>
        <strain evidence="2 3">NBRC 16416</strain>
    </source>
</reference>
<comment type="caution">
    <text evidence="2">The sequence shown here is derived from an EMBL/GenBank/DDBJ whole genome shotgun (WGS) entry which is preliminary data.</text>
</comment>
<dbReference type="InterPro" id="IPR014710">
    <property type="entry name" value="RmlC-like_jellyroll"/>
</dbReference>
<dbReference type="PANTHER" id="PTHR43698">
    <property type="entry name" value="RIBD C-TERMINAL DOMAIN CONTAINING PROTEIN"/>
    <property type="match status" value="1"/>
</dbReference>
<feature type="domain" description="Cupin type-2" evidence="1">
    <location>
        <begin position="42"/>
        <end position="108"/>
    </location>
</feature>
<dbReference type="InterPro" id="IPR011051">
    <property type="entry name" value="RmlC_Cupin_sf"/>
</dbReference>
<name>A0ABQ4FTI4_9ACTN</name>
<dbReference type="CDD" id="cd02233">
    <property type="entry name" value="cupin_HNL-like"/>
    <property type="match status" value="1"/>
</dbReference>
<sequence>MKFVREDQITTTTPESSRFTGAVWEARALEPVEEDGLRAQRFSYAPEARSCWHTHEGEQALYVLSGRGVVARWGEATGTVIGPGDWVHVQPGEKHWHGALPDGTLVHLAVTASGGTLWHEPVSEEDYRAGVEAARPTG</sequence>
<organism evidence="2 3">
    <name type="scientific">Microbispora corallina</name>
    <dbReference type="NCBI Taxonomy" id="83302"/>
    <lineage>
        <taxon>Bacteria</taxon>
        <taxon>Bacillati</taxon>
        <taxon>Actinomycetota</taxon>
        <taxon>Actinomycetes</taxon>
        <taxon>Streptosporangiales</taxon>
        <taxon>Streptosporangiaceae</taxon>
        <taxon>Microbispora</taxon>
    </lineage>
</organism>
<gene>
    <name evidence="2" type="ORF">Mco01_11420</name>
</gene>
<keyword evidence="3" id="KW-1185">Reference proteome</keyword>
<dbReference type="Pfam" id="PF07883">
    <property type="entry name" value="Cupin_2"/>
    <property type="match status" value="1"/>
</dbReference>
<proteinExistence type="predicted"/>
<protein>
    <submittedName>
        <fullName evidence="2">Cupin</fullName>
    </submittedName>
</protein>
<dbReference type="Gene3D" id="2.60.120.10">
    <property type="entry name" value="Jelly Rolls"/>
    <property type="match status" value="1"/>
</dbReference>
<evidence type="ECO:0000313" key="3">
    <source>
        <dbReference type="Proteomes" id="UP000603904"/>
    </source>
</evidence>
<dbReference type="InterPro" id="IPR047263">
    <property type="entry name" value="HNL-like_cupin"/>
</dbReference>